<organism evidence="1 2">
    <name type="scientific">Acetomicrobium thermoterrenum DSM 13490</name>
    <dbReference type="NCBI Taxonomy" id="1120987"/>
    <lineage>
        <taxon>Bacteria</taxon>
        <taxon>Thermotogati</taxon>
        <taxon>Synergistota</taxon>
        <taxon>Synergistia</taxon>
        <taxon>Synergistales</taxon>
        <taxon>Acetomicrobiaceae</taxon>
        <taxon>Acetomicrobium</taxon>
    </lineage>
</organism>
<gene>
    <name evidence="1" type="ORF">SAMN03080603_01482</name>
</gene>
<dbReference type="Proteomes" id="UP000199266">
    <property type="component" value="Unassembled WGS sequence"/>
</dbReference>
<dbReference type="InterPro" id="IPR016155">
    <property type="entry name" value="Mopterin_synth/thiamin_S_b"/>
</dbReference>
<dbReference type="SUPFAM" id="SSF54285">
    <property type="entry name" value="MoaD/ThiS"/>
    <property type="match status" value="1"/>
</dbReference>
<proteinExistence type="predicted"/>
<dbReference type="EMBL" id="FNPD01000008">
    <property type="protein sequence ID" value="SDY01504.1"/>
    <property type="molecule type" value="Genomic_DNA"/>
</dbReference>
<protein>
    <submittedName>
        <fullName evidence="1">Molybdopterin synthase sulfur carrier subunit</fullName>
    </submittedName>
</protein>
<sequence>MAKVIVFSGDRLTEHIVELDRAVTLGYILNKVNISREEVGFAICRSKYISLDDLVNPEDEVRIFPPLGGG</sequence>
<dbReference type="AlphaFoldDB" id="A0A1H3GG78"/>
<reference evidence="2" key="1">
    <citation type="submission" date="2016-10" db="EMBL/GenBank/DDBJ databases">
        <authorList>
            <person name="Varghese N."/>
            <person name="Submissions S."/>
        </authorList>
    </citation>
    <scope>NUCLEOTIDE SEQUENCE [LARGE SCALE GENOMIC DNA]</scope>
    <source>
        <strain evidence="2">DSM 13490</strain>
    </source>
</reference>
<dbReference type="RefSeq" id="WP_057941009.1">
    <property type="nucleotide sequence ID" value="NZ_FNPD01000008.1"/>
</dbReference>
<accession>A0A1H3GG78</accession>
<evidence type="ECO:0000313" key="1">
    <source>
        <dbReference type="EMBL" id="SDY01504.1"/>
    </source>
</evidence>
<keyword evidence="2" id="KW-1185">Reference proteome</keyword>
<evidence type="ECO:0000313" key="2">
    <source>
        <dbReference type="Proteomes" id="UP000199266"/>
    </source>
</evidence>
<name>A0A1H3GG78_9BACT</name>